<protein>
    <submittedName>
        <fullName evidence="1">Uncharacterized protein</fullName>
    </submittedName>
</protein>
<evidence type="ECO:0000313" key="2">
    <source>
        <dbReference type="Proteomes" id="UP000821845"/>
    </source>
</evidence>
<sequence>MGLQLYTKLMGVPRTWFWLVHYLCGMATWTLSSIIVLAMMSQVNGPHGLAFIFRTNPMIVFSAMLLFNSGYILIGLFSSLFFDTPSLGLACGLILWTVSLLGPFLSLEWTARTVSAYITTKSSSKIAASMIPIHGLYFFLRIVEFYESYDVPFGWPAIYRKALGRDNVTPFTLMLCMGTSSFVFSVGIWYLEAVLPWTNVVPLPLHFPFMASYWNVIEEDIKVAGSQESSHSQEEGQENFEEEPRHLLLVLETIDLCKVYRKKFAVDHLNMRLYYGQILVLLGHNGAGKTTTCKMLAGFLRPTYGTAIIEGFDLIKYHDDSLENVRICPQNDMLYEDMTLYEHLYFFALVQRVAPDAIAEQVELLVKYLHFVSHLNSFPRTMPSAVRRKLCLAIAIIADPKVLILDEPTAGLDPQSRHEVWDLLQKMRRTCTMLLTTHDMEEADVVGDRIAILAEGSIRCCGSSQFLKHRFGTGYHLDIEKRLRKCDVQAIIMVVKTYVPTVQLVSESAALLRLSLGVTSSEGFVDMFKVLERFRNKLGIAEMTVSVTTMEDVYLRIADEIMEEQAESTTAGGPAPTQEPMDFKALRANCEGCVWNTSSLKSLVALVRKRCQYARHQWTLPVLGIFAPALLLMLQGYRDQSKEKAAPNLTDVYPYDIKVMYNFTVASILTSDEESVLVSQYYRQLVEQKGVPVTRVRDVTDYLLEAGSRSMQEYLDCVVGASFLLVGQKRSRQEGPEEVVQLGVSKEYKGRLAIAWYSGELYHSAIIALNLVHTSLLRWTVGDDTASIKLRVRPQKLLEETVAYDPNSPEVIQRQLERFTLGAMSLAYMTAACGLFPVVDRVSGCRQLQLLTGLSLRVYWLANFIFDYFIYSLSSGCICAAMFLFYGAFFRK</sequence>
<reference evidence="1" key="1">
    <citation type="submission" date="2020-05" db="EMBL/GenBank/DDBJ databases">
        <title>Large-scale comparative analyses of tick genomes elucidate their genetic diversity and vector capacities.</title>
        <authorList>
            <person name="Jia N."/>
            <person name="Wang J."/>
            <person name="Shi W."/>
            <person name="Du L."/>
            <person name="Sun Y."/>
            <person name="Zhan W."/>
            <person name="Jiang J."/>
            <person name="Wang Q."/>
            <person name="Zhang B."/>
            <person name="Ji P."/>
            <person name="Sakyi L.B."/>
            <person name="Cui X."/>
            <person name="Yuan T."/>
            <person name="Jiang B."/>
            <person name="Yang W."/>
            <person name="Lam T.T.-Y."/>
            <person name="Chang Q."/>
            <person name="Ding S."/>
            <person name="Wang X."/>
            <person name="Zhu J."/>
            <person name="Ruan X."/>
            <person name="Zhao L."/>
            <person name="Wei J."/>
            <person name="Que T."/>
            <person name="Du C."/>
            <person name="Cheng J."/>
            <person name="Dai P."/>
            <person name="Han X."/>
            <person name="Huang E."/>
            <person name="Gao Y."/>
            <person name="Liu J."/>
            <person name="Shao H."/>
            <person name="Ye R."/>
            <person name="Li L."/>
            <person name="Wei W."/>
            <person name="Wang X."/>
            <person name="Wang C."/>
            <person name="Yang T."/>
            <person name="Huo Q."/>
            <person name="Li W."/>
            <person name="Guo W."/>
            <person name="Chen H."/>
            <person name="Zhou L."/>
            <person name="Ni X."/>
            <person name="Tian J."/>
            <person name="Zhou Y."/>
            <person name="Sheng Y."/>
            <person name="Liu T."/>
            <person name="Pan Y."/>
            <person name="Xia L."/>
            <person name="Li J."/>
            <person name="Zhao F."/>
            <person name="Cao W."/>
        </authorList>
    </citation>
    <scope>NUCLEOTIDE SEQUENCE</scope>
    <source>
        <strain evidence="1">Hyas-2018</strain>
    </source>
</reference>
<gene>
    <name evidence="1" type="ORF">HPB50_025269</name>
</gene>
<accession>A0ACB7RYV4</accession>
<name>A0ACB7RYV4_HYAAI</name>
<organism evidence="1 2">
    <name type="scientific">Hyalomma asiaticum</name>
    <name type="common">Tick</name>
    <dbReference type="NCBI Taxonomy" id="266040"/>
    <lineage>
        <taxon>Eukaryota</taxon>
        <taxon>Metazoa</taxon>
        <taxon>Ecdysozoa</taxon>
        <taxon>Arthropoda</taxon>
        <taxon>Chelicerata</taxon>
        <taxon>Arachnida</taxon>
        <taxon>Acari</taxon>
        <taxon>Parasitiformes</taxon>
        <taxon>Ixodida</taxon>
        <taxon>Ixodoidea</taxon>
        <taxon>Ixodidae</taxon>
        <taxon>Hyalomminae</taxon>
        <taxon>Hyalomma</taxon>
    </lineage>
</organism>
<dbReference type="Proteomes" id="UP000821845">
    <property type="component" value="Chromosome 7"/>
</dbReference>
<proteinExistence type="predicted"/>
<keyword evidence="2" id="KW-1185">Reference proteome</keyword>
<comment type="caution">
    <text evidence="1">The sequence shown here is derived from an EMBL/GenBank/DDBJ whole genome shotgun (WGS) entry which is preliminary data.</text>
</comment>
<evidence type="ECO:0000313" key="1">
    <source>
        <dbReference type="EMBL" id="KAH6926999.1"/>
    </source>
</evidence>
<dbReference type="EMBL" id="CM023487">
    <property type="protein sequence ID" value="KAH6926999.1"/>
    <property type="molecule type" value="Genomic_DNA"/>
</dbReference>